<dbReference type="InterPro" id="IPR043461">
    <property type="entry name" value="LpxH-like"/>
</dbReference>
<dbReference type="RefSeq" id="WP_009578257.1">
    <property type="nucleotide sequence ID" value="NZ_AMZN01000009.1"/>
</dbReference>
<evidence type="ECO:0000256" key="1">
    <source>
        <dbReference type="ARBA" id="ARBA00022475"/>
    </source>
</evidence>
<keyword evidence="6" id="KW-0464">Manganese</keyword>
<name>L8K0U5_9BACT</name>
<comment type="caution">
    <text evidence="8">The sequence shown here is derived from an EMBL/GenBank/DDBJ whole genome shotgun (WGS) entry which is preliminary data.</text>
</comment>
<proteinExistence type="predicted"/>
<sequence length="259" mass="30690">MPKTIQALNGKKIYFASDFHLGVPDRDRSLEREKKIIRWLDQVKDNAHSIYLLGDIFDFWFEYRHAIPKGYIRLQGKLAELTDTGIPVIFFTGNHDMWMFDYFTKELNIPIYREPQQLIVGEQKLMIGHGDGLGPGDYTYKILKKIFSSKLCQWLFARIHPNTGIAIANFWSRRSRISSSEGEDKFLHEKEFLWQYCKDMEQCEHHDLYIFGHRHLPLDLEVNPKSRYINLGEWVNHFTYGAYDGKKFDLLTFEKDKDI</sequence>
<protein>
    <submittedName>
        <fullName evidence="8">UDP-2,3-diacylglucosamine hydrolase</fullName>
    </submittedName>
</protein>
<dbReference type="InterPro" id="IPR029052">
    <property type="entry name" value="Metallo-depent_PP-like"/>
</dbReference>
<keyword evidence="3" id="KW-0479">Metal-binding</keyword>
<dbReference type="SUPFAM" id="SSF56300">
    <property type="entry name" value="Metallo-dependent phosphatases"/>
    <property type="match status" value="1"/>
</dbReference>
<dbReference type="PATRIC" id="fig|1237149.3.peg.800"/>
<dbReference type="InterPro" id="IPR004843">
    <property type="entry name" value="Calcineurin-like_PHP"/>
</dbReference>
<dbReference type="GO" id="GO:0016020">
    <property type="term" value="C:membrane"/>
    <property type="evidence" value="ECO:0007669"/>
    <property type="project" value="GOC"/>
</dbReference>
<dbReference type="GO" id="GO:0008758">
    <property type="term" value="F:UDP-2,3-diacylglucosamine hydrolase activity"/>
    <property type="evidence" value="ECO:0007669"/>
    <property type="project" value="TreeGrafter"/>
</dbReference>
<keyword evidence="1" id="KW-1003">Cell membrane</keyword>
<dbReference type="CDD" id="cd07398">
    <property type="entry name" value="MPP_YbbF-LpxH"/>
    <property type="match status" value="1"/>
</dbReference>
<dbReference type="PANTHER" id="PTHR34990">
    <property type="entry name" value="UDP-2,3-DIACYLGLUCOSAMINE HYDROLASE-RELATED"/>
    <property type="match status" value="1"/>
</dbReference>
<evidence type="ECO:0000256" key="4">
    <source>
        <dbReference type="ARBA" id="ARBA00022801"/>
    </source>
</evidence>
<evidence type="ECO:0000259" key="7">
    <source>
        <dbReference type="Pfam" id="PF00149"/>
    </source>
</evidence>
<dbReference type="EMBL" id="AMZN01000009">
    <property type="protein sequence ID" value="ELR73087.1"/>
    <property type="molecule type" value="Genomic_DNA"/>
</dbReference>
<evidence type="ECO:0000313" key="8">
    <source>
        <dbReference type="EMBL" id="ELR73087.1"/>
    </source>
</evidence>
<dbReference type="STRING" id="1237149.C900_05722"/>
<dbReference type="PANTHER" id="PTHR34990:SF1">
    <property type="entry name" value="UDP-2,3-DIACYLGLUCOSAMINE HYDROLASE"/>
    <property type="match status" value="1"/>
</dbReference>
<dbReference type="Pfam" id="PF00149">
    <property type="entry name" value="Metallophos"/>
    <property type="match status" value="1"/>
</dbReference>
<accession>L8K0U5</accession>
<reference evidence="8 9" key="1">
    <citation type="submission" date="2012-12" db="EMBL/GenBank/DDBJ databases">
        <title>Genome assembly of Fulvivirga imtechensis AK7.</title>
        <authorList>
            <person name="Nupur N."/>
            <person name="Khatri I."/>
            <person name="Kumar R."/>
            <person name="Subramanian S."/>
            <person name="Pinnaka A."/>
        </authorList>
    </citation>
    <scope>NUCLEOTIDE SEQUENCE [LARGE SCALE GENOMIC DNA]</scope>
    <source>
        <strain evidence="8 9">AK7</strain>
    </source>
</reference>
<organism evidence="8 9">
    <name type="scientific">Fulvivirga imtechensis AK7</name>
    <dbReference type="NCBI Taxonomy" id="1237149"/>
    <lineage>
        <taxon>Bacteria</taxon>
        <taxon>Pseudomonadati</taxon>
        <taxon>Bacteroidota</taxon>
        <taxon>Cytophagia</taxon>
        <taxon>Cytophagales</taxon>
        <taxon>Fulvivirgaceae</taxon>
        <taxon>Fulvivirga</taxon>
    </lineage>
</organism>
<evidence type="ECO:0000256" key="3">
    <source>
        <dbReference type="ARBA" id="ARBA00022723"/>
    </source>
</evidence>
<dbReference type="AlphaFoldDB" id="L8K0U5"/>
<keyword evidence="2" id="KW-0997">Cell inner membrane</keyword>
<dbReference type="GO" id="GO:0009245">
    <property type="term" value="P:lipid A biosynthetic process"/>
    <property type="evidence" value="ECO:0007669"/>
    <property type="project" value="TreeGrafter"/>
</dbReference>
<dbReference type="Gene3D" id="3.60.21.10">
    <property type="match status" value="1"/>
</dbReference>
<dbReference type="OrthoDB" id="9802481at2"/>
<evidence type="ECO:0000313" key="9">
    <source>
        <dbReference type="Proteomes" id="UP000011135"/>
    </source>
</evidence>
<keyword evidence="5" id="KW-0472">Membrane</keyword>
<dbReference type="eggNOG" id="COG2908">
    <property type="taxonomic scope" value="Bacteria"/>
</dbReference>
<gene>
    <name evidence="8" type="ORF">C900_05722</name>
</gene>
<evidence type="ECO:0000256" key="5">
    <source>
        <dbReference type="ARBA" id="ARBA00023136"/>
    </source>
</evidence>
<keyword evidence="4 8" id="KW-0378">Hydrolase</keyword>
<evidence type="ECO:0000256" key="6">
    <source>
        <dbReference type="ARBA" id="ARBA00023211"/>
    </source>
</evidence>
<dbReference type="GO" id="GO:0046872">
    <property type="term" value="F:metal ion binding"/>
    <property type="evidence" value="ECO:0007669"/>
    <property type="project" value="UniProtKB-KW"/>
</dbReference>
<feature type="domain" description="Calcineurin-like phosphoesterase" evidence="7">
    <location>
        <begin position="12"/>
        <end position="216"/>
    </location>
</feature>
<evidence type="ECO:0000256" key="2">
    <source>
        <dbReference type="ARBA" id="ARBA00022519"/>
    </source>
</evidence>
<keyword evidence="9" id="KW-1185">Reference proteome</keyword>
<dbReference type="Proteomes" id="UP000011135">
    <property type="component" value="Unassembled WGS sequence"/>
</dbReference>